<dbReference type="Proteomes" id="UP000800036">
    <property type="component" value="Unassembled WGS sequence"/>
</dbReference>
<feature type="region of interest" description="Disordered" evidence="1">
    <location>
        <begin position="177"/>
        <end position="209"/>
    </location>
</feature>
<dbReference type="OrthoDB" id="3773439at2759"/>
<feature type="compositionally biased region" description="Polar residues" evidence="1">
    <location>
        <begin position="1"/>
        <end position="22"/>
    </location>
</feature>
<sequence length="596" mass="64765">MSPTTRRARSPASSPGQEQRVSYGSFDPPRANDTHKSHAPSSGARLVETPFPTNEMGVGSNATAPGLPSNRRETTGSLNHSSFRSTFIGNMSFATTGINQSAITPDTLLPVPGAARSVHASSTAWRATAPSSSGTRDPSSEVSDDESTLDVESSLPGSPYAHEPDGVAETLRKRRHQVLAESPRKRSKGLDGEPQEQAQDLTDAGYDPQQGVTDAIKAEMGTLKTTKEKTAVLKRHLPYVSFKTIPIPVRSNEHLDKPLDTPKRDDPTTLYAEASFEDSMILYWCDECELSYAYTSGLFTKAFRPYTYEIVRQHHIKVLLRHFSKYYKKSPADIPPAPKNIMARGDERAAPIPKPKKGTTTGEADANSSQTGTGGGIEDLPIYVREASFRQLEIAAIVVCKGLFKMEFPQIRNLMESAYDFPLNLEKTEGYYQSARPLVYGSKYHGHSSITDALNEEYQQDIKIVAAAAKALMAISQDDAGGVQQVNQQRSTVKVSHVGQGKVLVASAEREATGTLLQLRQQGGDFDELAEDAASTHEAPVEGHGMGVPGITAANIGEAIDDEDADVEDQMVIDSDQDSDHDSDHDSNPEDEDEET</sequence>
<feature type="region of interest" description="Disordered" evidence="1">
    <location>
        <begin position="1"/>
        <end position="81"/>
    </location>
</feature>
<evidence type="ECO:0000313" key="2">
    <source>
        <dbReference type="EMBL" id="KAF1973509.1"/>
    </source>
</evidence>
<feature type="compositionally biased region" description="Polar residues" evidence="1">
    <location>
        <begin position="121"/>
        <end position="141"/>
    </location>
</feature>
<keyword evidence="3" id="KW-1185">Reference proteome</keyword>
<evidence type="ECO:0008006" key="4">
    <source>
        <dbReference type="Google" id="ProtNLM"/>
    </source>
</evidence>
<feature type="region of interest" description="Disordered" evidence="1">
    <location>
        <begin position="341"/>
        <end position="373"/>
    </location>
</feature>
<feature type="region of interest" description="Disordered" evidence="1">
    <location>
        <begin position="556"/>
        <end position="596"/>
    </location>
</feature>
<dbReference type="EMBL" id="ML976680">
    <property type="protein sequence ID" value="KAF1973509.1"/>
    <property type="molecule type" value="Genomic_DNA"/>
</dbReference>
<feature type="compositionally biased region" description="Basic and acidic residues" evidence="1">
    <location>
        <begin position="182"/>
        <end position="191"/>
    </location>
</feature>
<dbReference type="AlphaFoldDB" id="A0A6A5VAZ5"/>
<protein>
    <recommendedName>
        <fullName evidence="4">Restriction of telomere capping protein 4</fullName>
    </recommendedName>
</protein>
<proteinExistence type="predicted"/>
<reference evidence="2" key="1">
    <citation type="journal article" date="2020" name="Stud. Mycol.">
        <title>101 Dothideomycetes genomes: a test case for predicting lifestyles and emergence of pathogens.</title>
        <authorList>
            <person name="Haridas S."/>
            <person name="Albert R."/>
            <person name="Binder M."/>
            <person name="Bloem J."/>
            <person name="Labutti K."/>
            <person name="Salamov A."/>
            <person name="Andreopoulos B."/>
            <person name="Baker S."/>
            <person name="Barry K."/>
            <person name="Bills G."/>
            <person name="Bluhm B."/>
            <person name="Cannon C."/>
            <person name="Castanera R."/>
            <person name="Culley D."/>
            <person name="Daum C."/>
            <person name="Ezra D."/>
            <person name="Gonzalez J."/>
            <person name="Henrissat B."/>
            <person name="Kuo A."/>
            <person name="Liang C."/>
            <person name="Lipzen A."/>
            <person name="Lutzoni F."/>
            <person name="Magnuson J."/>
            <person name="Mondo S."/>
            <person name="Nolan M."/>
            <person name="Ohm R."/>
            <person name="Pangilinan J."/>
            <person name="Park H.-J."/>
            <person name="Ramirez L."/>
            <person name="Alfaro M."/>
            <person name="Sun H."/>
            <person name="Tritt A."/>
            <person name="Yoshinaga Y."/>
            <person name="Zwiers L.-H."/>
            <person name="Turgeon B."/>
            <person name="Goodwin S."/>
            <person name="Spatafora J."/>
            <person name="Crous P."/>
            <person name="Grigoriev I."/>
        </authorList>
    </citation>
    <scope>NUCLEOTIDE SEQUENCE</scope>
    <source>
        <strain evidence="2">CBS 107.79</strain>
    </source>
</reference>
<organism evidence="2 3">
    <name type="scientific">Bimuria novae-zelandiae CBS 107.79</name>
    <dbReference type="NCBI Taxonomy" id="1447943"/>
    <lineage>
        <taxon>Eukaryota</taxon>
        <taxon>Fungi</taxon>
        <taxon>Dikarya</taxon>
        <taxon>Ascomycota</taxon>
        <taxon>Pezizomycotina</taxon>
        <taxon>Dothideomycetes</taxon>
        <taxon>Pleosporomycetidae</taxon>
        <taxon>Pleosporales</taxon>
        <taxon>Massarineae</taxon>
        <taxon>Didymosphaeriaceae</taxon>
        <taxon>Bimuria</taxon>
    </lineage>
</organism>
<feature type="compositionally biased region" description="Acidic residues" evidence="1">
    <location>
        <begin position="559"/>
        <end position="577"/>
    </location>
</feature>
<gene>
    <name evidence="2" type="ORF">BU23DRAFT_132061</name>
</gene>
<accession>A0A6A5VAZ5</accession>
<name>A0A6A5VAZ5_9PLEO</name>
<feature type="compositionally biased region" description="Polar residues" evidence="1">
    <location>
        <begin position="358"/>
        <end position="371"/>
    </location>
</feature>
<feature type="compositionally biased region" description="Basic and acidic residues" evidence="1">
    <location>
        <begin position="578"/>
        <end position="588"/>
    </location>
</feature>
<evidence type="ECO:0000256" key="1">
    <source>
        <dbReference type="SAM" id="MobiDB-lite"/>
    </source>
</evidence>
<evidence type="ECO:0000313" key="3">
    <source>
        <dbReference type="Proteomes" id="UP000800036"/>
    </source>
</evidence>
<feature type="region of interest" description="Disordered" evidence="1">
    <location>
        <begin position="121"/>
        <end position="165"/>
    </location>
</feature>